<keyword evidence="1" id="KW-0732">Signal</keyword>
<accession>A0ABT4XVU6</accession>
<organism evidence="2 3">
    <name type="scientific">Thalassococcus lentus</name>
    <dbReference type="NCBI Taxonomy" id="1210524"/>
    <lineage>
        <taxon>Bacteria</taxon>
        <taxon>Pseudomonadati</taxon>
        <taxon>Pseudomonadota</taxon>
        <taxon>Alphaproteobacteria</taxon>
        <taxon>Rhodobacterales</taxon>
        <taxon>Roseobacteraceae</taxon>
        <taxon>Thalassococcus</taxon>
    </lineage>
</organism>
<keyword evidence="3" id="KW-1185">Reference proteome</keyword>
<dbReference type="Proteomes" id="UP001210720">
    <property type="component" value="Unassembled WGS sequence"/>
</dbReference>
<protein>
    <submittedName>
        <fullName evidence="2">Aggregation factor core</fullName>
    </submittedName>
</protein>
<sequence length="167" mass="17164">MKIIVPALAVVVAMATTATADIQARFIEGAPKDRFEFTNTGDCTLGASQIKLNLGESSAGLIFDTTAAGAGVEVFQPLEIVAGAELLNVVPVLKDGDNTALLELRGLNPGQSVAFTIDVDDTLGGREITVSGSEILGARVSLTGAETSDGRFDERGVATLTLPACLS</sequence>
<evidence type="ECO:0000313" key="2">
    <source>
        <dbReference type="EMBL" id="MDA7426012.1"/>
    </source>
</evidence>
<proteinExistence type="predicted"/>
<comment type="caution">
    <text evidence="2">The sequence shown here is derived from an EMBL/GenBank/DDBJ whole genome shotgun (WGS) entry which is preliminary data.</text>
</comment>
<evidence type="ECO:0000313" key="3">
    <source>
        <dbReference type="Proteomes" id="UP001210720"/>
    </source>
</evidence>
<dbReference type="RefSeq" id="WP_271433368.1">
    <property type="nucleotide sequence ID" value="NZ_JAQIOY010000006.1"/>
</dbReference>
<feature type="signal peptide" evidence="1">
    <location>
        <begin position="1"/>
        <end position="20"/>
    </location>
</feature>
<gene>
    <name evidence="2" type="ORF">PFY00_14860</name>
</gene>
<reference evidence="2 3" key="1">
    <citation type="submission" date="2023-01" db="EMBL/GenBank/DDBJ databases">
        <title>Thalassococcus onchidii sp. nov., isolated from a marine invertebrate from the South China Sea.</title>
        <authorList>
            <person name="Xu S."/>
            <person name="Liu Z."/>
            <person name="Xu Y."/>
        </authorList>
    </citation>
    <scope>NUCLEOTIDE SEQUENCE [LARGE SCALE GENOMIC DNA]</scope>
    <source>
        <strain evidence="2 3">KCTC 32084</strain>
    </source>
</reference>
<dbReference type="EMBL" id="JAQIOY010000006">
    <property type="protein sequence ID" value="MDA7426012.1"/>
    <property type="molecule type" value="Genomic_DNA"/>
</dbReference>
<name>A0ABT4XVU6_9RHOB</name>
<evidence type="ECO:0000256" key="1">
    <source>
        <dbReference type="SAM" id="SignalP"/>
    </source>
</evidence>
<feature type="chain" id="PRO_5045917653" evidence="1">
    <location>
        <begin position="21"/>
        <end position="167"/>
    </location>
</feature>